<dbReference type="KEGG" id="vg:22974449"/>
<proteinExistence type="predicted"/>
<evidence type="ECO:0000313" key="2">
    <source>
        <dbReference type="Proteomes" id="UP000203835"/>
    </source>
</evidence>
<dbReference type="Proteomes" id="UP000203835">
    <property type="component" value="Segment"/>
</dbReference>
<name>A0A0B4ZWE2_9ABAC</name>
<reference evidence="1 2" key="2">
    <citation type="journal article" date="2015" name="BMC Genomics">
        <title>The genome sequence of Pseudoplusia includens single nucleopolyhedrovirus and an analysis of p26 gene evolution in the baculoviruses.</title>
        <authorList>
            <person name="Craveiro S.R."/>
            <person name="Inglis P.W."/>
            <person name="Togawa R.C."/>
            <person name="Grynberg P."/>
            <person name="Melo F.L."/>
            <person name="Ribeiro Z.M.A."/>
            <person name="Ribeiro B.M."/>
            <person name="Bao S.N."/>
            <person name="Castro M.E.B."/>
        </authorList>
    </citation>
    <scope>NUCLEOTIDE SEQUENCE [LARGE SCALE GENOMIC DNA]</scope>
</reference>
<dbReference type="RefSeq" id="YP_009116995.1">
    <property type="nucleotide sequence ID" value="NC_026268.1"/>
</dbReference>
<dbReference type="OrthoDB" id="8905at10239"/>
<evidence type="ECO:0000313" key="1">
    <source>
        <dbReference type="EMBL" id="AJD80772.1"/>
    </source>
</evidence>
<dbReference type="EMBL" id="KJ631622">
    <property type="protein sequence ID" value="AJD80772.1"/>
    <property type="molecule type" value="Genomic_DNA"/>
</dbReference>
<dbReference type="InterPro" id="IPR007879">
    <property type="entry name" value="Baculo_p33"/>
</dbReference>
<protein>
    <submittedName>
        <fullName evidence="1">p33</fullName>
    </submittedName>
</protein>
<dbReference type="GeneID" id="22974449"/>
<organism evidence="1 2">
    <name type="scientific">Pseudoplusia includens SNPV IE</name>
    <dbReference type="NCBI Taxonomy" id="1592335"/>
    <lineage>
        <taxon>Viruses</taxon>
        <taxon>Viruses incertae sedis</taxon>
        <taxon>Naldaviricetes</taxon>
        <taxon>Lefavirales</taxon>
        <taxon>Baculoviridae</taxon>
        <taxon>Alphabaculovirus</taxon>
        <taxon>Alphabaculovirus chrincludentis</taxon>
        <taxon>Alphabaculovirus alterchrincludentis</taxon>
    </lineage>
</organism>
<gene>
    <name evidence="1" type="primary">ORF-82</name>
</gene>
<reference evidence="1 2" key="1">
    <citation type="journal article" date="2013" name="J. Invertebr. Pathol.">
        <title>Pseudoplusia includens single nucleopolyhedrovirus: genetic diversity, phylogeny and hypervariability of the pif-2 gene.</title>
        <authorList>
            <person name="Craveiro S.R."/>
            <person name="Melo F.L."/>
            <person name="Ribeiro Z.M."/>
            <person name="Ribeiro B.M."/>
            <person name="Bao S.N."/>
            <person name="Inglis P.W."/>
            <person name="Castro M.E."/>
        </authorList>
    </citation>
    <scope>NUCLEOTIDE SEQUENCE [LARGE SCALE GENOMIC DNA]</scope>
</reference>
<dbReference type="Pfam" id="PF05214">
    <property type="entry name" value="Baculo_p33"/>
    <property type="match status" value="1"/>
</dbReference>
<sequence>MIMIPLTPLFSRYKDSFFLYAFRHIDRIRTCQSREIAEILATELTYLYSIACVITYKDIQTNEIEQLKNWALQLPSTFDIQQMQVLFIEKTEELNLRAFQPKKYSYSFITIWDTIHFLAIIIDDMIDSRDKITYEIITANLQQMKTIFYNLFFKLNCAMCREHYLGVKGFLIFAIERIEICLHREKYGEKIIMVDEITIKNSVQNTLMKHGTLYATMVFHNHINDYRYIQKNTMPVKHFEKMTWAEYKKLLQM</sequence>
<accession>A0A0B4ZWE2</accession>
<keyword evidence="2" id="KW-1185">Reference proteome</keyword>